<dbReference type="EMBL" id="JARPOI010000009">
    <property type="protein sequence ID" value="KAJ9173296.1"/>
    <property type="molecule type" value="Genomic_DNA"/>
</dbReference>
<organism evidence="3 4">
    <name type="scientific">Hevea brasiliensis</name>
    <name type="common">Para rubber tree</name>
    <name type="synonym">Siphonia brasiliensis</name>
    <dbReference type="NCBI Taxonomy" id="3981"/>
    <lineage>
        <taxon>Eukaryota</taxon>
        <taxon>Viridiplantae</taxon>
        <taxon>Streptophyta</taxon>
        <taxon>Embryophyta</taxon>
        <taxon>Tracheophyta</taxon>
        <taxon>Spermatophyta</taxon>
        <taxon>Magnoliopsida</taxon>
        <taxon>eudicotyledons</taxon>
        <taxon>Gunneridae</taxon>
        <taxon>Pentapetalae</taxon>
        <taxon>rosids</taxon>
        <taxon>fabids</taxon>
        <taxon>Malpighiales</taxon>
        <taxon>Euphorbiaceae</taxon>
        <taxon>Crotonoideae</taxon>
        <taxon>Micrandreae</taxon>
        <taxon>Hevea</taxon>
    </lineage>
</organism>
<evidence type="ECO:0008006" key="5">
    <source>
        <dbReference type="Google" id="ProtNLM"/>
    </source>
</evidence>
<feature type="compositionally biased region" description="Acidic residues" evidence="1">
    <location>
        <begin position="409"/>
        <end position="418"/>
    </location>
</feature>
<keyword evidence="2" id="KW-1133">Transmembrane helix</keyword>
<dbReference type="Proteomes" id="UP001174677">
    <property type="component" value="Chromosome 9"/>
</dbReference>
<evidence type="ECO:0000256" key="2">
    <source>
        <dbReference type="SAM" id="Phobius"/>
    </source>
</evidence>
<feature type="region of interest" description="Disordered" evidence="1">
    <location>
        <begin position="204"/>
        <end position="232"/>
    </location>
</feature>
<keyword evidence="2" id="KW-0812">Transmembrane</keyword>
<dbReference type="PANTHER" id="PTHR46741">
    <property type="entry name" value="OS09G0413600 PROTEIN"/>
    <property type="match status" value="1"/>
</dbReference>
<evidence type="ECO:0000313" key="4">
    <source>
        <dbReference type="Proteomes" id="UP001174677"/>
    </source>
</evidence>
<accession>A0ABQ9LZ79</accession>
<dbReference type="InterPro" id="IPR012870">
    <property type="entry name" value="DUF1666"/>
</dbReference>
<feature type="compositionally biased region" description="Basic and acidic residues" evidence="1">
    <location>
        <begin position="205"/>
        <end position="232"/>
    </location>
</feature>
<evidence type="ECO:0000256" key="1">
    <source>
        <dbReference type="SAM" id="MobiDB-lite"/>
    </source>
</evidence>
<proteinExistence type="predicted"/>
<name>A0ABQ9LZ79_HEVBR</name>
<evidence type="ECO:0000313" key="3">
    <source>
        <dbReference type="EMBL" id="KAJ9173296.1"/>
    </source>
</evidence>
<protein>
    <recommendedName>
        <fullName evidence="5">Ribosomal protein L34Ae</fullName>
    </recommendedName>
</protein>
<keyword evidence="2" id="KW-0472">Membrane</keyword>
<dbReference type="Pfam" id="PF07891">
    <property type="entry name" value="DUF1666"/>
    <property type="match status" value="1"/>
</dbReference>
<feature type="transmembrane region" description="Helical" evidence="2">
    <location>
        <begin position="7"/>
        <end position="25"/>
    </location>
</feature>
<comment type="caution">
    <text evidence="3">The sequence shown here is derived from an EMBL/GenBank/DDBJ whole genome shotgun (WGS) entry which is preliminary data.</text>
</comment>
<reference evidence="3" key="1">
    <citation type="journal article" date="2023" name="Plant Biotechnol. J.">
        <title>Chromosome-level wild Hevea brasiliensis genome provides new tools for genomic-assisted breeding and valuable loci to elevate rubber yield.</title>
        <authorList>
            <person name="Cheng H."/>
            <person name="Song X."/>
            <person name="Hu Y."/>
            <person name="Wu T."/>
            <person name="Yang Q."/>
            <person name="An Z."/>
            <person name="Feng S."/>
            <person name="Deng Z."/>
            <person name="Wu W."/>
            <person name="Zeng X."/>
            <person name="Tu M."/>
            <person name="Wang X."/>
            <person name="Huang H."/>
        </authorList>
    </citation>
    <scope>NUCLEOTIDE SEQUENCE</scope>
    <source>
        <strain evidence="3">MT/VB/25A 57/8</strain>
    </source>
</reference>
<dbReference type="PANTHER" id="PTHR46741:SF2">
    <property type="entry name" value="RIBOSOMAL PROTEIN L34AE"/>
    <property type="match status" value="1"/>
</dbReference>
<keyword evidence="4" id="KW-1185">Reference proteome</keyword>
<gene>
    <name evidence="3" type="ORF">P3X46_016447</name>
</gene>
<feature type="region of interest" description="Disordered" evidence="1">
    <location>
        <begin position="379"/>
        <end position="419"/>
    </location>
</feature>
<sequence length="807" mass="93443">MGTHNNFLLNSHFLFLSMGSVYVFLYQKLILFADSFWFSVSALFLALFGFFNRTIFRVKANDSSQTNNSNCLELNSNCVEQEAEAKGPGLESNCMEQESEAKEPEVYITEFINKKENADLEEEETPKFFFKFQFQSYREDYEPVVSGFVSSSSTNKYEFLSGKDSRLYMEKPEAFNVTVKELYTDSNDGSTGNREIIEKTILPSEKFEEQKSEAESIHEERKESSVDSARKEGLTQKLEAEAYVEGSISGKGIAVDVEKEHNAWSDQHVSRDDGRFLSERDFIDPDSHSDSDSITSSHEIINRFVASTSESFLSDIDFEDAFELDILGDIEGEKAELAEEDLELEDINLQNLSAGYEPDGFEDEDSDILEELKNLEVSNMQNSGNLEPEKLSEEKDVEEQAELGCNDKEPEDGLDNSEDSNGLETLWEHQELIEQLKMELKKVRATGLPTILEEDESPKIMEDLKPWKIDEKFQHEDRMGELHKLYKSYRERMRKFDILNYQKMYALGFLQSKDPLKSISSHKASGPALTSLVSQKFLLGKRKKSSSDPMMSFIRELHSDLEMVYVGQMCLSWEILHWQYEKVLEICDSDPYGMRQYNEVAGEFQQFQVLMQRFIENERFEGPRVQNYVKNRCDLRNLLQVPVVREDGLKDKMARRKVKVDDAITSDKLVEIMEESIRIFWQFIRADKDAHNVILKCRRGTQIEPLEPTELQLLTEVRASLQKKEKKLKDILRSGNCILRKFQKHQEDSSEQVLYFFSQVDMKLVSRVLNMSKITTDQLIWCGNKLDKINFVSRRIHVEPSFLLFPC</sequence>